<dbReference type="InterPro" id="IPR027038">
    <property type="entry name" value="RanGap"/>
</dbReference>
<protein>
    <submittedName>
        <fullName evidence="4">NLR family, CARD domain containing 3</fullName>
    </submittedName>
</protein>
<dbReference type="InterPro" id="IPR032675">
    <property type="entry name" value="LRR_dom_sf"/>
</dbReference>
<dbReference type="OrthoDB" id="45061at2759"/>
<accession>A0A9N8DUK9</accession>
<dbReference type="Pfam" id="PF13516">
    <property type="entry name" value="LRR_6"/>
    <property type="match status" value="4"/>
</dbReference>
<evidence type="ECO:0000256" key="2">
    <source>
        <dbReference type="ARBA" id="ARBA00022614"/>
    </source>
</evidence>
<keyword evidence="3" id="KW-0677">Repeat</keyword>
<dbReference type="GO" id="GO:0048471">
    <property type="term" value="C:perinuclear region of cytoplasm"/>
    <property type="evidence" value="ECO:0007669"/>
    <property type="project" value="TreeGrafter"/>
</dbReference>
<dbReference type="SMART" id="SM00368">
    <property type="entry name" value="LRR_RI"/>
    <property type="match status" value="4"/>
</dbReference>
<dbReference type="Proteomes" id="UP001153069">
    <property type="component" value="Unassembled WGS sequence"/>
</dbReference>
<dbReference type="PANTHER" id="PTHR24113:SF12">
    <property type="entry name" value="RAN GTPASE-ACTIVATING PROTEIN 1"/>
    <property type="match status" value="1"/>
</dbReference>
<dbReference type="GO" id="GO:0005829">
    <property type="term" value="C:cytosol"/>
    <property type="evidence" value="ECO:0007669"/>
    <property type="project" value="TreeGrafter"/>
</dbReference>
<keyword evidence="1" id="KW-0343">GTPase activation</keyword>
<evidence type="ECO:0000313" key="5">
    <source>
        <dbReference type="Proteomes" id="UP001153069"/>
    </source>
</evidence>
<comment type="caution">
    <text evidence="4">The sequence shown here is derived from an EMBL/GenBank/DDBJ whole genome shotgun (WGS) entry which is preliminary data.</text>
</comment>
<keyword evidence="5" id="KW-1185">Reference proteome</keyword>
<evidence type="ECO:0000256" key="1">
    <source>
        <dbReference type="ARBA" id="ARBA00022468"/>
    </source>
</evidence>
<dbReference type="EMBL" id="CAICTM010000353">
    <property type="protein sequence ID" value="CAB9508620.1"/>
    <property type="molecule type" value="Genomic_DNA"/>
</dbReference>
<dbReference type="Gene3D" id="3.80.10.10">
    <property type="entry name" value="Ribonuclease Inhibitor"/>
    <property type="match status" value="1"/>
</dbReference>
<reference evidence="4" key="1">
    <citation type="submission" date="2020-06" db="EMBL/GenBank/DDBJ databases">
        <authorList>
            <consortium name="Plant Systems Biology data submission"/>
        </authorList>
    </citation>
    <scope>NUCLEOTIDE SEQUENCE</scope>
    <source>
        <strain evidence="4">D6</strain>
    </source>
</reference>
<dbReference type="GO" id="GO:0005634">
    <property type="term" value="C:nucleus"/>
    <property type="evidence" value="ECO:0007669"/>
    <property type="project" value="TreeGrafter"/>
</dbReference>
<dbReference type="AlphaFoldDB" id="A0A9N8DUK9"/>
<dbReference type="GO" id="GO:0031267">
    <property type="term" value="F:small GTPase binding"/>
    <property type="evidence" value="ECO:0007669"/>
    <property type="project" value="TreeGrafter"/>
</dbReference>
<dbReference type="GO" id="GO:0005096">
    <property type="term" value="F:GTPase activator activity"/>
    <property type="evidence" value="ECO:0007669"/>
    <property type="project" value="UniProtKB-KW"/>
</dbReference>
<keyword evidence="2" id="KW-0433">Leucine-rich repeat</keyword>
<dbReference type="SUPFAM" id="SSF52047">
    <property type="entry name" value="RNI-like"/>
    <property type="match status" value="1"/>
</dbReference>
<proteinExistence type="predicted"/>
<dbReference type="PANTHER" id="PTHR24113">
    <property type="entry name" value="RAN GTPASE-ACTIVATING PROTEIN 1"/>
    <property type="match status" value="1"/>
</dbReference>
<evidence type="ECO:0000313" key="4">
    <source>
        <dbReference type="EMBL" id="CAB9508620.1"/>
    </source>
</evidence>
<dbReference type="InterPro" id="IPR001611">
    <property type="entry name" value="Leu-rich_rpt"/>
</dbReference>
<organism evidence="4 5">
    <name type="scientific">Seminavis robusta</name>
    <dbReference type="NCBI Taxonomy" id="568900"/>
    <lineage>
        <taxon>Eukaryota</taxon>
        <taxon>Sar</taxon>
        <taxon>Stramenopiles</taxon>
        <taxon>Ochrophyta</taxon>
        <taxon>Bacillariophyta</taxon>
        <taxon>Bacillariophyceae</taxon>
        <taxon>Bacillariophycidae</taxon>
        <taxon>Naviculales</taxon>
        <taxon>Naviculaceae</taxon>
        <taxon>Seminavis</taxon>
    </lineage>
</organism>
<name>A0A9N8DUK9_9STRA</name>
<evidence type="ECO:0000256" key="3">
    <source>
        <dbReference type="ARBA" id="ARBA00022737"/>
    </source>
</evidence>
<sequence length="394" mass="43345">MKSHDEMMSTDDEDNASRNLRHLRVGPKILNSLQQETSLQHLWLGPTFSSSVTLDKIAEILSQSQLRSLDLDLSLMAASSTTTSCNGSRRSNKATLETNDWTCAMECFVAQLSSVEKLCLRLPTRQEGVVLACIQGLATGLTCSNAGVKTLDLRSNRMDDQAAMVLAAALPQMTSVRHLILTWNRIGSVGAEALAKALNHSRLERLDLSHNPALDDTAAVALSRALQTNTRLQVLNLSGCTGITVQGGLAKLVECLGSTKHNNINHNNVTLEHIYWKNQRPTRHDPRMAAAAESTATATRTNQNTDDKDILQAMEYYLSLNRAGRRLLIHSKIGQEKVSIAVWPHVLAKTASVNKSSLIGRPATGPHELFYLLRQNPGLFEHTQQQKTLFIVND</sequence>
<gene>
    <name evidence="4" type="ORF">SEMRO_354_G124740.1</name>
</gene>
<dbReference type="GO" id="GO:0006913">
    <property type="term" value="P:nucleocytoplasmic transport"/>
    <property type="evidence" value="ECO:0007669"/>
    <property type="project" value="TreeGrafter"/>
</dbReference>